<proteinExistence type="predicted"/>
<dbReference type="RefSeq" id="WP_108088402.1">
    <property type="nucleotide sequence ID" value="NZ_CP028489.1"/>
</dbReference>
<gene>
    <name evidence="1" type="ORF">DA391_23795</name>
</gene>
<dbReference type="InterPro" id="IPR016703">
    <property type="entry name" value="Conjugal_tfr_TraD_b/g-type"/>
</dbReference>
<evidence type="ECO:0000313" key="2">
    <source>
        <dbReference type="Proteomes" id="UP000240908"/>
    </source>
</evidence>
<dbReference type="EMBL" id="CP028489">
    <property type="protein sequence ID" value="AVX40763.1"/>
    <property type="molecule type" value="Genomic_DNA"/>
</dbReference>
<protein>
    <submittedName>
        <fullName evidence="1">Conjugal transfer protein TraD</fullName>
    </submittedName>
</protein>
<keyword evidence="2" id="KW-1185">Reference proteome</keyword>
<dbReference type="Proteomes" id="UP000240908">
    <property type="component" value="Plasmid unnamed2"/>
</dbReference>
<evidence type="ECO:0000313" key="1">
    <source>
        <dbReference type="EMBL" id="AVX40763.1"/>
    </source>
</evidence>
<geneLocation type="plasmid" evidence="1 2">
    <name>unnamed2</name>
</geneLocation>
<keyword evidence="1" id="KW-0614">Plasmid</keyword>
<organism evidence="1 2">
    <name type="scientific">Yersinia massiliensis</name>
    <dbReference type="NCBI Taxonomy" id="419257"/>
    <lineage>
        <taxon>Bacteria</taxon>
        <taxon>Pseudomonadati</taxon>
        <taxon>Pseudomonadota</taxon>
        <taxon>Gammaproteobacteria</taxon>
        <taxon>Enterobacterales</taxon>
        <taxon>Yersiniaceae</taxon>
        <taxon>Yersinia</taxon>
    </lineage>
</organism>
<name>A0ABM6V0G5_9GAMM</name>
<dbReference type="PIRSF" id="PIRSF017849">
    <property type="entry name" value="Conjugal_transfer_TraD"/>
    <property type="match status" value="1"/>
</dbReference>
<reference evidence="2" key="1">
    <citation type="journal article" date="2018" name="Genome Announc.">
        <title>First complete genome sequence of Yersinia massiliensis.</title>
        <authorList>
            <person name="Thomas M.C."/>
            <person name="Arling V."/>
            <person name="Goji N."/>
            <person name="Janzen T.W."/>
            <person name="Duceppe M.-O."/>
            <person name="Mathews A."/>
            <person name="Carrillo C."/>
            <person name="Amoako K."/>
        </authorList>
    </citation>
    <scope>NUCLEOTIDE SEQUENCE [LARGE SCALE GENOMIC DNA]</scope>
    <source>
        <strain evidence="2">GTA</strain>
        <plasmid evidence="2">unnamed2</plasmid>
    </source>
</reference>
<sequence>MSQKTNYPDVVVFNNETDSSSVLNEKLNDAYTPGFQADFDPEEAVKVGAFMEDALSEGDATESVVDLIDSDKGNKHG</sequence>
<accession>A0ABM6V0G5</accession>